<dbReference type="NCBIfam" id="TIGR00214">
    <property type="entry name" value="lipB"/>
    <property type="match status" value="1"/>
</dbReference>
<feature type="region of interest" description="Disordered" evidence="6">
    <location>
        <begin position="709"/>
        <end position="730"/>
    </location>
</feature>
<dbReference type="Proteomes" id="UP000000561">
    <property type="component" value="Chromosome 4"/>
</dbReference>
<feature type="domain" description="BPL/LPL catalytic" evidence="7">
    <location>
        <begin position="735"/>
        <end position="933"/>
    </location>
</feature>
<accession>A0A0D1E328</accession>
<evidence type="ECO:0000256" key="1">
    <source>
        <dbReference type="ARBA" id="ARBA00004821"/>
    </source>
</evidence>
<dbReference type="PROSITE" id="PS01313">
    <property type="entry name" value="LIPB"/>
    <property type="match status" value="1"/>
</dbReference>
<comment type="similarity">
    <text evidence="2">Belongs to the LipB family.</text>
</comment>
<sequence length="985" mass="108771">MAAFVDDVANPNRTPFSLDEMQQFVVGMRIQSAKHATTRPAPKRTSSTTGELWRPSRLDPSISAKSLEIPIQCAYAIAAIYDVCLERQMQPTAKMISAMLSSFLGLLSPDQMYQAAQTALQHLVPSTASAADQDVHLRRINHHALSSFIHAFGRSRKPEEGEALLSRWAKAQRADGFTIVHADEPVDVTGWGGNVVVWQSLIKSRVDADDMDGARNWLHRYRLASQHVGKHYPSTQSEPYLAYMAGIRSKVELRKLSTSRVQRVSEEVCQVVRLMIADHVPVDSSIIAFVLDLEARVGNVDGSATLIRNELSGIIEANQVYDAELLRALFRIHNSAAKKASTLALESTTVDLQKTGKWKGLPSSRTLIRSLVQVGEGNVVSSTENIASCRSRRMLNAALMTAMSERDYPAAVVVLNLFERWRITPSQSTYTYVINPLASQGHYQALLPEPGETKLSASKLNFHTTLQSIARRGDVPAALMRRTLGDQANDSDTVHVSARPSSTLRQTQYLVRILNKACAAEMQDLQLEGIKGEQDEGSLWKRVKSAIQAAQDELLGTLEERKDELSSSSKSLLLSKAPTLSPHRRGFKPASTACTSTSSIGRFGWRWNKNDGLDHARQEQSTKLTSTQPAPCRARPFSTSAVRRDADSSGASCDLASASNKDKDFTHLEPVRAVYIPGFVPYKLGLALQEHLVKQRSDARAALRALHETTSRSASTLSGHSSISASGSQSALERQASQDTLLLLQHRPVYTEGRRHEQEDSMVANHLRWLGADYYLTKRGGQITYHGPGQLVGYPILNLASMGLASRCYVDRIQDSLISLLGSRGVPTVAPPDEHTGVWADEYHKIASIGIQVRHRISSHGFALNVENRAIQGFKHIVACGIVGRNMTCLHERLDPSGPFARYNPPRTRGHVHVDENVQSIASSYKTHFAHVFRRRIADAAPQEFQFELSPERDSHTLATRLHVHVHPTESVVSAIRVDGRPVVH</sequence>
<feature type="region of interest" description="Disordered" evidence="6">
    <location>
        <begin position="615"/>
        <end position="656"/>
    </location>
</feature>
<dbReference type="PANTHER" id="PTHR10993">
    <property type="entry name" value="OCTANOYLTRANSFERASE"/>
    <property type="match status" value="1"/>
</dbReference>
<dbReference type="InterPro" id="IPR020605">
    <property type="entry name" value="Octanoyltransferase_CS"/>
</dbReference>
<dbReference type="RefSeq" id="XP_011388377.1">
    <property type="nucleotide sequence ID" value="XM_011390075.1"/>
</dbReference>
<dbReference type="eggNOG" id="KOG0325">
    <property type="taxonomic scope" value="Eukaryota"/>
</dbReference>
<dbReference type="GO" id="GO:0009249">
    <property type="term" value="P:protein lipoylation"/>
    <property type="evidence" value="ECO:0007669"/>
    <property type="project" value="InterPro"/>
</dbReference>
<dbReference type="AlphaFoldDB" id="A0A0D1E328"/>
<proteinExistence type="inferred from homology"/>
<evidence type="ECO:0000313" key="9">
    <source>
        <dbReference type="Proteomes" id="UP000000561"/>
    </source>
</evidence>
<feature type="compositionally biased region" description="Low complexity" evidence="6">
    <location>
        <begin position="713"/>
        <end position="730"/>
    </location>
</feature>
<dbReference type="EC" id="2.3.1.181" evidence="3"/>
<dbReference type="SUPFAM" id="SSF55681">
    <property type="entry name" value="Class II aaRS and biotin synthetases"/>
    <property type="match status" value="1"/>
</dbReference>
<evidence type="ECO:0000313" key="8">
    <source>
        <dbReference type="EMBL" id="KIS70226.1"/>
    </source>
</evidence>
<evidence type="ECO:0000256" key="5">
    <source>
        <dbReference type="ARBA" id="ARBA00023315"/>
    </source>
</evidence>
<keyword evidence="5" id="KW-0012">Acyltransferase</keyword>
<dbReference type="OrthoDB" id="19908at2759"/>
<dbReference type="GeneID" id="23566760"/>
<dbReference type="PANTHER" id="PTHR10993:SF7">
    <property type="entry name" value="LIPOYLTRANSFERASE 2, MITOCHONDRIAL-RELATED"/>
    <property type="match status" value="1"/>
</dbReference>
<evidence type="ECO:0000256" key="4">
    <source>
        <dbReference type="ARBA" id="ARBA00022679"/>
    </source>
</evidence>
<evidence type="ECO:0000256" key="6">
    <source>
        <dbReference type="SAM" id="MobiDB-lite"/>
    </source>
</evidence>
<evidence type="ECO:0000256" key="3">
    <source>
        <dbReference type="ARBA" id="ARBA00012334"/>
    </source>
</evidence>
<dbReference type="InParanoid" id="A0A0D1E328"/>
<dbReference type="GO" id="GO:0033819">
    <property type="term" value="F:lipoyl(octanoyl) transferase activity"/>
    <property type="evidence" value="ECO:0000318"/>
    <property type="project" value="GO_Central"/>
</dbReference>
<dbReference type="VEuPathDB" id="FungiDB:UMAG_10775"/>
<dbReference type="InterPro" id="IPR000544">
    <property type="entry name" value="Octanoyltransferase"/>
</dbReference>
<dbReference type="InterPro" id="IPR045864">
    <property type="entry name" value="aa-tRNA-synth_II/BPL/LPL"/>
</dbReference>
<reference evidence="8 9" key="1">
    <citation type="journal article" date="2006" name="Nature">
        <title>Insights from the genome of the biotrophic fungal plant pathogen Ustilago maydis.</title>
        <authorList>
            <person name="Kamper J."/>
            <person name="Kahmann R."/>
            <person name="Bolker M."/>
            <person name="Ma L.J."/>
            <person name="Brefort T."/>
            <person name="Saville B.J."/>
            <person name="Banuett F."/>
            <person name="Kronstad J.W."/>
            <person name="Gold S.E."/>
            <person name="Muller O."/>
            <person name="Perlin M.H."/>
            <person name="Wosten H.A."/>
            <person name="de Vries R."/>
            <person name="Ruiz-Herrera J."/>
            <person name="Reynaga-Pena C.G."/>
            <person name="Snetselaar K."/>
            <person name="McCann M."/>
            <person name="Perez-Martin J."/>
            <person name="Feldbrugge M."/>
            <person name="Basse C.W."/>
            <person name="Steinberg G."/>
            <person name="Ibeas J.I."/>
            <person name="Holloman W."/>
            <person name="Guzman P."/>
            <person name="Farman M."/>
            <person name="Stajich J.E."/>
            <person name="Sentandreu R."/>
            <person name="Gonzalez-Prieto J.M."/>
            <person name="Kennell J.C."/>
            <person name="Molina L."/>
            <person name="Schirawski J."/>
            <person name="Mendoza-Mendoza A."/>
            <person name="Greilinger D."/>
            <person name="Munch K."/>
            <person name="Rossel N."/>
            <person name="Scherer M."/>
            <person name="Vranes M."/>
            <person name="Ladendorf O."/>
            <person name="Vincon V."/>
            <person name="Fuchs U."/>
            <person name="Sandrock B."/>
            <person name="Meng S."/>
            <person name="Ho E.C."/>
            <person name="Cahill M.J."/>
            <person name="Boyce K.J."/>
            <person name="Klose J."/>
            <person name="Klosterman S.J."/>
            <person name="Deelstra H.J."/>
            <person name="Ortiz-Castellanos L."/>
            <person name="Li W."/>
            <person name="Sanchez-Alonso P."/>
            <person name="Schreier P.H."/>
            <person name="Hauser-Hahn I."/>
            <person name="Vaupel M."/>
            <person name="Koopmann E."/>
            <person name="Friedrich G."/>
            <person name="Voss H."/>
            <person name="Schluter T."/>
            <person name="Margolis J."/>
            <person name="Platt D."/>
            <person name="Swimmer C."/>
            <person name="Gnirke A."/>
            <person name="Chen F."/>
            <person name="Vysotskaia V."/>
            <person name="Mannhaupt G."/>
            <person name="Guldener U."/>
            <person name="Munsterkotter M."/>
            <person name="Haase D."/>
            <person name="Oesterheld M."/>
            <person name="Mewes H.W."/>
            <person name="Mauceli E.W."/>
            <person name="DeCaprio D."/>
            <person name="Wade C.M."/>
            <person name="Butler J."/>
            <person name="Young S."/>
            <person name="Jaffe D.B."/>
            <person name="Calvo S."/>
            <person name="Nusbaum C."/>
            <person name="Galagan J."/>
            <person name="Birren B.W."/>
        </authorList>
    </citation>
    <scope>NUCLEOTIDE SEQUENCE [LARGE SCALE GENOMIC DNA]</scope>
    <source>
        <strain evidence="9">DSM 14603 / FGSC 9021 / UM521</strain>
    </source>
</reference>
<evidence type="ECO:0000256" key="2">
    <source>
        <dbReference type="ARBA" id="ARBA00007907"/>
    </source>
</evidence>
<feature type="region of interest" description="Disordered" evidence="6">
    <location>
        <begin position="35"/>
        <end position="54"/>
    </location>
</feature>
<dbReference type="Gene3D" id="3.30.930.10">
    <property type="entry name" value="Bira Bifunctional Protein, Domain 2"/>
    <property type="match status" value="1"/>
</dbReference>
<dbReference type="EMBL" id="CM003143">
    <property type="protein sequence ID" value="KIS70226.1"/>
    <property type="molecule type" value="Genomic_DNA"/>
</dbReference>
<dbReference type="InterPro" id="IPR004143">
    <property type="entry name" value="BPL_LPL_catalytic"/>
</dbReference>
<name>A0A0D1E328_MYCMD</name>
<organism evidence="8 9">
    <name type="scientific">Mycosarcoma maydis</name>
    <name type="common">Corn smut fungus</name>
    <name type="synonym">Ustilago maydis</name>
    <dbReference type="NCBI Taxonomy" id="5270"/>
    <lineage>
        <taxon>Eukaryota</taxon>
        <taxon>Fungi</taxon>
        <taxon>Dikarya</taxon>
        <taxon>Basidiomycota</taxon>
        <taxon>Ustilaginomycotina</taxon>
        <taxon>Ustilaginomycetes</taxon>
        <taxon>Ustilaginales</taxon>
        <taxon>Ustilaginaceae</taxon>
        <taxon>Mycosarcoma</taxon>
    </lineage>
</organism>
<dbReference type="UniPathway" id="UPA00538">
    <property type="reaction ID" value="UER00592"/>
</dbReference>
<comment type="pathway">
    <text evidence="1">Protein modification; protein lipoylation via endogenous pathway; protein N(6)-(lipoyl)lysine from octanoyl-[acyl-carrier-protein]: step 1/2.</text>
</comment>
<dbReference type="KEGG" id="uma:UMAG_10775"/>
<dbReference type="eggNOG" id="KOG0017">
    <property type="taxonomic scope" value="Eukaryota"/>
</dbReference>
<keyword evidence="9" id="KW-1185">Reference proteome</keyword>
<dbReference type="Pfam" id="PF21948">
    <property type="entry name" value="LplA-B_cat"/>
    <property type="match status" value="1"/>
</dbReference>
<gene>
    <name evidence="8" type="ORF">UMAG_10775</name>
</gene>
<protein>
    <recommendedName>
        <fullName evidence="3">lipoyl(octanoyl) transferase</fullName>
        <ecNumber evidence="3">2.3.1.181</ecNumber>
    </recommendedName>
</protein>
<feature type="region of interest" description="Disordered" evidence="6">
    <location>
        <begin position="576"/>
        <end position="597"/>
    </location>
</feature>
<evidence type="ECO:0000259" key="7">
    <source>
        <dbReference type="PROSITE" id="PS51733"/>
    </source>
</evidence>
<dbReference type="STRING" id="237631.A0A0D1E328"/>
<dbReference type="PROSITE" id="PS51733">
    <property type="entry name" value="BPL_LPL_CATALYTIC"/>
    <property type="match status" value="1"/>
</dbReference>
<keyword evidence="4" id="KW-0808">Transferase</keyword>
<dbReference type="GO" id="GO:0005739">
    <property type="term" value="C:mitochondrion"/>
    <property type="evidence" value="ECO:0000318"/>
    <property type="project" value="GO_Central"/>
</dbReference>